<name>A0A7K1FQM7_9ACTN</name>
<dbReference type="Gene3D" id="3.30.9.10">
    <property type="entry name" value="D-Amino Acid Oxidase, subunit A, domain 2"/>
    <property type="match status" value="1"/>
</dbReference>
<feature type="domain" description="FAD dependent oxidoreductase" evidence="1">
    <location>
        <begin position="32"/>
        <end position="395"/>
    </location>
</feature>
<keyword evidence="3" id="KW-1185">Reference proteome</keyword>
<sequence>MPGSYSGVSLWLDRLDDPLDPRPPLPGDRDVDVAIVGGGYTGLWTAFHLRRADPGLRIAVLERRIAGFGASGRNGGWCSDLFPASWDKIARYGGRDSALRMKAAMRDSIDEVGRSIVDLGIDCGFHRGGTVAPARSPAQLQRARAEVEHARQWGDGEDDLRLLDAAAVADITSMSGVLGGTFTPHCAALDPGALVRGLAAHVAADGTDLFEETAVREIRPHRVVTDHGTVRAEVVVRATEAYTAELPGHRRDLAPVYSLVVATEPLPEDVLAAVGLVDRPTFTDHRHMICYGQRTADGRIVFGGRGAPYHLGSRIRTPYDRVPSVFSDLRRTLLEMYPVLQGVRFTHAWGGPLGIPRDWHAGVGYDASTGFAWAGGYVGDGVSTANLAGRTLADLITGADSDLTTLPWVGHRSRRWEPEPLRYLGINGGLQVMSAADRAEARTGRPSALADRFSRLIGG</sequence>
<comment type="caution">
    <text evidence="2">The sequence shown here is derived from an EMBL/GenBank/DDBJ whole genome shotgun (WGS) entry which is preliminary data.</text>
</comment>
<dbReference type="Proteomes" id="UP000460221">
    <property type="component" value="Unassembled WGS sequence"/>
</dbReference>
<dbReference type="Pfam" id="PF01266">
    <property type="entry name" value="DAO"/>
    <property type="match status" value="1"/>
</dbReference>
<dbReference type="PANTHER" id="PTHR13847">
    <property type="entry name" value="SARCOSINE DEHYDROGENASE-RELATED"/>
    <property type="match status" value="1"/>
</dbReference>
<organism evidence="2 3">
    <name type="scientific">Nakamurella alba</name>
    <dbReference type="NCBI Taxonomy" id="2665158"/>
    <lineage>
        <taxon>Bacteria</taxon>
        <taxon>Bacillati</taxon>
        <taxon>Actinomycetota</taxon>
        <taxon>Actinomycetes</taxon>
        <taxon>Nakamurellales</taxon>
        <taxon>Nakamurellaceae</taxon>
        <taxon>Nakamurella</taxon>
    </lineage>
</organism>
<dbReference type="Gene3D" id="3.50.50.60">
    <property type="entry name" value="FAD/NAD(P)-binding domain"/>
    <property type="match status" value="1"/>
</dbReference>
<dbReference type="PANTHER" id="PTHR13847:SF285">
    <property type="entry name" value="FAD DEPENDENT OXIDOREDUCTASE DOMAIN-CONTAINING PROTEIN"/>
    <property type="match status" value="1"/>
</dbReference>
<dbReference type="InterPro" id="IPR036188">
    <property type="entry name" value="FAD/NAD-bd_sf"/>
</dbReference>
<accession>A0A7K1FQM7</accession>
<gene>
    <name evidence="2" type="ORF">GIS00_16595</name>
</gene>
<dbReference type="InterPro" id="IPR006076">
    <property type="entry name" value="FAD-dep_OxRdtase"/>
</dbReference>
<evidence type="ECO:0000313" key="3">
    <source>
        <dbReference type="Proteomes" id="UP000460221"/>
    </source>
</evidence>
<proteinExistence type="predicted"/>
<dbReference type="EMBL" id="WLYK01000006">
    <property type="protein sequence ID" value="MTD15553.1"/>
    <property type="molecule type" value="Genomic_DNA"/>
</dbReference>
<protein>
    <submittedName>
        <fullName evidence="2">FAD-dependent oxidoreductase</fullName>
    </submittedName>
</protein>
<dbReference type="SUPFAM" id="SSF51905">
    <property type="entry name" value="FAD/NAD(P)-binding domain"/>
    <property type="match status" value="1"/>
</dbReference>
<dbReference type="AlphaFoldDB" id="A0A7K1FQM7"/>
<evidence type="ECO:0000313" key="2">
    <source>
        <dbReference type="EMBL" id="MTD15553.1"/>
    </source>
</evidence>
<dbReference type="GO" id="GO:0005737">
    <property type="term" value="C:cytoplasm"/>
    <property type="evidence" value="ECO:0007669"/>
    <property type="project" value="TreeGrafter"/>
</dbReference>
<evidence type="ECO:0000259" key="1">
    <source>
        <dbReference type="Pfam" id="PF01266"/>
    </source>
</evidence>
<reference evidence="2 3" key="1">
    <citation type="submission" date="2019-11" db="EMBL/GenBank/DDBJ databases">
        <authorList>
            <person name="Jiang L.-Q."/>
        </authorList>
    </citation>
    <scope>NUCLEOTIDE SEQUENCE [LARGE SCALE GENOMIC DNA]</scope>
    <source>
        <strain evidence="2 3">YIM 132087</strain>
    </source>
</reference>